<dbReference type="Pfam" id="PF02514">
    <property type="entry name" value="CobN-Mg_chel"/>
    <property type="match status" value="1"/>
</dbReference>
<dbReference type="AlphaFoldDB" id="A0A1M6Q5R8"/>
<dbReference type="STRING" id="1121919.SAMN02745975_03767"/>
<accession>A0A1M6Q5R8</accession>
<dbReference type="Proteomes" id="UP000184536">
    <property type="component" value="Unassembled WGS sequence"/>
</dbReference>
<evidence type="ECO:0000259" key="1">
    <source>
        <dbReference type="Pfam" id="PF02514"/>
    </source>
</evidence>
<reference evidence="3" key="1">
    <citation type="submission" date="2016-11" db="EMBL/GenBank/DDBJ databases">
        <authorList>
            <person name="Varghese N."/>
            <person name="Submissions S."/>
        </authorList>
    </citation>
    <scope>NUCLEOTIDE SEQUENCE [LARGE SCALE GENOMIC DNA]</scope>
    <source>
        <strain evidence="3">DSM 17957</strain>
    </source>
</reference>
<gene>
    <name evidence="2" type="ORF">SAMN02745975_03767</name>
</gene>
<dbReference type="RefSeq" id="WP_110942713.1">
    <property type="nucleotide sequence ID" value="NZ_FQZV01000081.1"/>
</dbReference>
<proteinExistence type="predicted"/>
<evidence type="ECO:0000313" key="2">
    <source>
        <dbReference type="EMBL" id="SHK15488.1"/>
    </source>
</evidence>
<evidence type="ECO:0000313" key="3">
    <source>
        <dbReference type="Proteomes" id="UP000184536"/>
    </source>
</evidence>
<keyword evidence="3" id="KW-1185">Reference proteome</keyword>
<sequence>MKLTVITVSSKVLESFIDVYQEFKNKYPGHLDLKLFNGISNISGEKLCKMQSAIRDADMVIIDLMGSSSTVSKTVLDALNNYTGYVLPIGNSGRQFLRLGTLQAMDMMGMGMMQKPMTPDRMRDLKNLKQIDLYWKNGNLTDISNMMLLLLKNYGGVEFLPEPAAVEELKSFSIQDPKTKYQFASYEEYKNTYSEDKEKPVVALLYYGHNYPNDSSTCVAAVMEKLRDFAQVLPIAFGKISGNDMTELEDILLNGAWKKADIAINFLSFRLGAGPMGGNAQEAVDMLERLNIPVMHPYFMTRRSAEEWKQSLQGCSASEFIISVMLPELDGCIETYPVGSLERNRVVEDFDFELSRLMPMEERIDKLAARVKRWLNLRNYTNKEKKIAVIGYNYPPGESNVFGGAFLDTFSSIESILALLNSDGYTVEPLTSEQLRERFLLGGLVNSPRWSDQDYNHQMIKYKASAYKKELQTKAYREELLKEWGEAPGEIMASGNDFLIPGIIKGNVFVGLQPARGIHDNPEKAYHDKSLPPHHQYIAFYQWLRDEFQADAVIHVGTHGTLEFLRGKECGMSEDCFPDQLIGDLPHIYLYYLGNPAEAMIAKRRAHALLVSYQSPAFMESGLYGEITELAALIDEYHNALMISPARGEEILKKIMETAEKNHLPQELDELEKELYTMKRSLVPEGLHSFNKQADREEAVKYASFVLRYDRDHCKSIRRILAEDQGLDYEMLLEEKDTKSLEKLDVLSAATWEQYISTGEIPPLAKEESCNALQQSLAYGKNLIEKFREQHEGKGLLKALKGEYLKAQLAGDFIRNPEVLPSGYNLYQFDPRFIPTATAYSRGAKIAENTLKKYKESHGHYPSSTAVILWGLETSRTQGETIGQILAYLGVEVGRGKNVWEPTFRIIPQSELKRPRIDVVINICGFFRDMFPNIMEAINELLEKIKNLDEPDEYNYYRNNYNRIYRLLLEAGYSQEEASELAAARIFGPGEAEYGTGITKLLETGNWEEESQIGSLFVSSLNHIYSKNYRGRFVEGLLEKNLSAVDIVSQVRSNHEYEITDLDHYYEFFGGLAKSVELAKGKKCEIYISDTTTENIATENVEHAIARGVRTRLLNPKWIDGMLKHKYHGGQKIQERFENMLGLSATTNRVDSQIFSSLHNTYISDEEMRKRMSENNPWAYMSILEKLMEANERGYWDADDKELDELKQLYLELEGSIEETVEGS</sequence>
<dbReference type="InterPro" id="IPR003672">
    <property type="entry name" value="CobN/Mg_chltase"/>
</dbReference>
<name>A0A1M6Q5R8_9FIRM</name>
<dbReference type="CDD" id="cd10150">
    <property type="entry name" value="CobN_like"/>
    <property type="match status" value="1"/>
</dbReference>
<dbReference type="PANTHER" id="PTHR44119:SF4">
    <property type="entry name" value="AEROBIC COBALTOCHELATASE SUBUNIT COBN"/>
    <property type="match status" value="1"/>
</dbReference>
<dbReference type="OrthoDB" id="9757976at2"/>
<feature type="domain" description="CobN/magnesium chelatase" evidence="1">
    <location>
        <begin position="134"/>
        <end position="1202"/>
    </location>
</feature>
<organism evidence="2 3">
    <name type="scientific">Geosporobacter subterraneus DSM 17957</name>
    <dbReference type="NCBI Taxonomy" id="1121919"/>
    <lineage>
        <taxon>Bacteria</taxon>
        <taxon>Bacillati</taxon>
        <taxon>Bacillota</taxon>
        <taxon>Clostridia</taxon>
        <taxon>Peptostreptococcales</taxon>
        <taxon>Thermotaleaceae</taxon>
        <taxon>Geosporobacter</taxon>
    </lineage>
</organism>
<dbReference type="PANTHER" id="PTHR44119">
    <property type="entry name" value="MAGNESIUM-CHELATASE SUBUNIT CHLH, CHLOROPLASTIC"/>
    <property type="match status" value="1"/>
</dbReference>
<protein>
    <submittedName>
        <fullName evidence="2">Cobaltochelatase CobN subunit</fullName>
    </submittedName>
</protein>
<dbReference type="EMBL" id="FQZV01000081">
    <property type="protein sequence ID" value="SHK15488.1"/>
    <property type="molecule type" value="Genomic_DNA"/>
</dbReference>